<proteinExistence type="predicted"/>
<protein>
    <submittedName>
        <fullName evidence="1">Uncharacterized protein</fullName>
    </submittedName>
</protein>
<reference evidence="1 2" key="1">
    <citation type="journal article" date="2019" name="Genome Biol. Evol.">
        <title>Insights into the evolution of the New World diploid cottons (Gossypium, subgenus Houzingenia) based on genome sequencing.</title>
        <authorList>
            <person name="Grover C.E."/>
            <person name="Arick M.A. 2nd"/>
            <person name="Thrash A."/>
            <person name="Conover J.L."/>
            <person name="Sanders W.S."/>
            <person name="Peterson D.G."/>
            <person name="Frelichowski J.E."/>
            <person name="Scheffler J.A."/>
            <person name="Scheffler B.E."/>
            <person name="Wendel J.F."/>
        </authorList>
    </citation>
    <scope>NUCLEOTIDE SEQUENCE [LARGE SCALE GENOMIC DNA]</scope>
    <source>
        <strain evidence="1">8</strain>
        <tissue evidence="1">Leaf</tissue>
    </source>
</reference>
<accession>A0A7J8QLF2</accession>
<evidence type="ECO:0000313" key="1">
    <source>
        <dbReference type="EMBL" id="MBA0602401.1"/>
    </source>
</evidence>
<gene>
    <name evidence="1" type="ORF">Gorai_002581</name>
</gene>
<dbReference type="Proteomes" id="UP000593578">
    <property type="component" value="Unassembled WGS sequence"/>
</dbReference>
<name>A0A7J8QLF2_GOSRA</name>
<dbReference type="AlphaFoldDB" id="A0A7J8QLF2"/>
<comment type="caution">
    <text evidence="1">The sequence shown here is derived from an EMBL/GenBank/DDBJ whole genome shotgun (WGS) entry which is preliminary data.</text>
</comment>
<organism evidence="1 2">
    <name type="scientific">Gossypium raimondii</name>
    <name type="common">Peruvian cotton</name>
    <name type="synonym">Gossypium klotzschianum subsp. raimondii</name>
    <dbReference type="NCBI Taxonomy" id="29730"/>
    <lineage>
        <taxon>Eukaryota</taxon>
        <taxon>Viridiplantae</taxon>
        <taxon>Streptophyta</taxon>
        <taxon>Embryophyta</taxon>
        <taxon>Tracheophyta</taxon>
        <taxon>Spermatophyta</taxon>
        <taxon>Magnoliopsida</taxon>
        <taxon>eudicotyledons</taxon>
        <taxon>Gunneridae</taxon>
        <taxon>Pentapetalae</taxon>
        <taxon>rosids</taxon>
        <taxon>malvids</taxon>
        <taxon>Malvales</taxon>
        <taxon>Malvaceae</taxon>
        <taxon>Malvoideae</taxon>
        <taxon>Gossypium</taxon>
    </lineage>
</organism>
<sequence>MIPVFNVGTDFFVSSHYNPTFEKVLELSVMLKNGVFDTSKQSAIIFKENILLKSVATLGDGQREYMRGIDPLVEYFLENKPETVSLVEPRVSGSKVNGIIAKLGFSALIGLKQ</sequence>
<evidence type="ECO:0000313" key="2">
    <source>
        <dbReference type="Proteomes" id="UP000593578"/>
    </source>
</evidence>
<dbReference type="EMBL" id="JABEZZ010000013">
    <property type="protein sequence ID" value="MBA0602401.1"/>
    <property type="molecule type" value="Genomic_DNA"/>
</dbReference>